<gene>
    <name evidence="8" type="ORF">BFJ72_g3958</name>
</gene>
<dbReference type="GO" id="GO:0015123">
    <property type="term" value="F:acetate transmembrane transporter activity"/>
    <property type="evidence" value="ECO:0007669"/>
    <property type="project" value="TreeGrafter"/>
</dbReference>
<evidence type="ECO:0000256" key="5">
    <source>
        <dbReference type="ARBA" id="ARBA00023136"/>
    </source>
</evidence>
<feature type="transmembrane region" description="Helical" evidence="6">
    <location>
        <begin position="562"/>
        <end position="581"/>
    </location>
</feature>
<dbReference type="Pfam" id="PF01184">
    <property type="entry name" value="Gpr1_Fun34_YaaH"/>
    <property type="match status" value="1"/>
</dbReference>
<evidence type="ECO:0000256" key="4">
    <source>
        <dbReference type="ARBA" id="ARBA00022989"/>
    </source>
</evidence>
<evidence type="ECO:0000256" key="2">
    <source>
        <dbReference type="ARBA" id="ARBA00005587"/>
    </source>
</evidence>
<dbReference type="InterPro" id="IPR051633">
    <property type="entry name" value="AceTr"/>
</dbReference>
<name>A0A420TRM4_GIBIN</name>
<dbReference type="InterPro" id="IPR000791">
    <property type="entry name" value="Gpr1/Fun34/SatP-like"/>
</dbReference>
<feature type="signal peptide" evidence="7">
    <location>
        <begin position="1"/>
        <end position="19"/>
    </location>
</feature>
<proteinExistence type="inferred from homology"/>
<keyword evidence="3 6" id="KW-0812">Transmembrane</keyword>
<evidence type="ECO:0000256" key="3">
    <source>
        <dbReference type="ARBA" id="ARBA00022692"/>
    </source>
</evidence>
<protein>
    <submittedName>
        <fullName evidence="8">Uncharacterized protein</fullName>
    </submittedName>
</protein>
<feature type="transmembrane region" description="Helical" evidence="6">
    <location>
        <begin position="475"/>
        <end position="495"/>
    </location>
</feature>
<dbReference type="GO" id="GO:0005886">
    <property type="term" value="C:plasma membrane"/>
    <property type="evidence" value="ECO:0007669"/>
    <property type="project" value="TreeGrafter"/>
</dbReference>
<accession>A0A420TRM4</accession>
<feature type="transmembrane region" description="Helical" evidence="6">
    <location>
        <begin position="507"/>
        <end position="527"/>
    </location>
</feature>
<feature type="chain" id="PRO_5019244585" evidence="7">
    <location>
        <begin position="20"/>
        <end position="641"/>
    </location>
</feature>
<reference evidence="8 9" key="1">
    <citation type="journal article" date="2018" name="Sci. Rep.">
        <title>Characterisation of pathogen-specific regions and novel effector candidates in Fusarium oxysporum f. sp. cepae.</title>
        <authorList>
            <person name="Armitage A.D."/>
            <person name="Taylor A."/>
            <person name="Sobczyk M.K."/>
            <person name="Baxter L."/>
            <person name="Greenfield B.P."/>
            <person name="Bates H.J."/>
            <person name="Wilson F."/>
            <person name="Jackson A.C."/>
            <person name="Ott S."/>
            <person name="Harrison R.J."/>
            <person name="Clarkson J.P."/>
        </authorList>
    </citation>
    <scope>NUCLEOTIDE SEQUENCE [LARGE SCALE GENOMIC DNA]</scope>
    <source>
        <strain evidence="8 9">Fp_A8</strain>
    </source>
</reference>
<organism evidence="8 9">
    <name type="scientific">Gibberella intermedia</name>
    <name type="common">Bulb rot disease fungus</name>
    <name type="synonym">Fusarium proliferatum</name>
    <dbReference type="NCBI Taxonomy" id="948311"/>
    <lineage>
        <taxon>Eukaryota</taxon>
        <taxon>Fungi</taxon>
        <taxon>Dikarya</taxon>
        <taxon>Ascomycota</taxon>
        <taxon>Pezizomycotina</taxon>
        <taxon>Sordariomycetes</taxon>
        <taxon>Hypocreomycetidae</taxon>
        <taxon>Hypocreales</taxon>
        <taxon>Nectriaceae</taxon>
        <taxon>Fusarium</taxon>
        <taxon>Fusarium fujikuroi species complex</taxon>
    </lineage>
</organism>
<evidence type="ECO:0000313" key="9">
    <source>
        <dbReference type="Proteomes" id="UP000283569"/>
    </source>
</evidence>
<keyword evidence="5 6" id="KW-0472">Membrane</keyword>
<evidence type="ECO:0000256" key="7">
    <source>
        <dbReference type="SAM" id="SignalP"/>
    </source>
</evidence>
<comment type="subcellular location">
    <subcellularLocation>
        <location evidence="1">Membrane</location>
        <topology evidence="1">Multi-pass membrane protein</topology>
    </subcellularLocation>
</comment>
<feature type="transmembrane region" description="Helical" evidence="6">
    <location>
        <begin position="449"/>
        <end position="468"/>
    </location>
</feature>
<dbReference type="Proteomes" id="UP000283569">
    <property type="component" value="Unassembled WGS sequence"/>
</dbReference>
<dbReference type="AlphaFoldDB" id="A0A420TRM4"/>
<evidence type="ECO:0000256" key="6">
    <source>
        <dbReference type="SAM" id="Phobius"/>
    </source>
</evidence>
<comment type="similarity">
    <text evidence="2">Belongs to the acetate uptake transporter (AceTr) (TC 2.A.96) family.</text>
</comment>
<dbReference type="PANTHER" id="PTHR31123:SF7">
    <property type="entry name" value="MARVEL DOMAIN-CONTAINING PROTEIN"/>
    <property type="match status" value="1"/>
</dbReference>
<evidence type="ECO:0000313" key="8">
    <source>
        <dbReference type="EMBL" id="RKL44225.1"/>
    </source>
</evidence>
<keyword evidence="7" id="KW-0732">Signal</keyword>
<keyword evidence="4 6" id="KW-1133">Transmembrane helix</keyword>
<evidence type="ECO:0000256" key="1">
    <source>
        <dbReference type="ARBA" id="ARBA00004141"/>
    </source>
</evidence>
<dbReference type="EMBL" id="MRDB01000010">
    <property type="protein sequence ID" value="RKL44225.1"/>
    <property type="molecule type" value="Genomic_DNA"/>
</dbReference>
<sequence length="641" mass="69676">MKAFSLSILLGAFLSRTDAAEQKHIDDACSDVWGVIGCSSTVTYPDYPKPIYNNGVQIDTEIVTKDVDICSAVDEALGSIDFVNNAETYCSCLSNAIYWGTISNAKPNYDGQINAHLTGPYLDLISKDETIDVATYRKLAKAVMSCYTGTCDGPKVRAFFASYVQNSYSVTESDFVGMLNKWGTLFDTLKKKTADVQTYSKQVQARLKTVSTKVNSVKANVCKSNACKGATPANAFKKYASTIATVKSLQGVPSAAGKSLANIPKMKQITQNAIKYTTTPADEAYYLNLMTEYHVNSLRDVIKAFRVTQYLPQAADDLKKLTGTFNLISNHAGAAKTAATSINQILSVSWAKNSELSKTASGRKVRDGLINIQKSFRNDLKGPLDNLIKANKAVEDILVQLPLRKKRLEFSSGGVSYSRWIEAKMPVPCKKEKTYSKTIGGFSKSMSPLAMGTFATTLLTLSLSMMGFRGVETQTIFIGNLCFAAGLCMFVSAQWEMARGNTFGYSALSAYAVFYGGYGVILCPSLGVLDSYGGPTPEYHNALGFYALIFTRLTNFSNLVSFGIFTTIFFCFTLDAASNFAHADGKVEVAKNLMKAAGVFGFVSGLLGYYSCAAAMCADALPFELPCGDTSRFFKKTRKQL</sequence>
<feature type="transmembrane region" description="Helical" evidence="6">
    <location>
        <begin position="593"/>
        <end position="611"/>
    </location>
</feature>
<dbReference type="PANTHER" id="PTHR31123">
    <property type="entry name" value="ACCUMULATION OF DYADS PROTEIN 2-RELATED"/>
    <property type="match status" value="1"/>
</dbReference>
<comment type="caution">
    <text evidence="8">The sequence shown here is derived from an EMBL/GenBank/DDBJ whole genome shotgun (WGS) entry which is preliminary data.</text>
</comment>